<keyword evidence="1" id="KW-1133">Transmembrane helix</keyword>
<name>Q728A1_NITV2</name>
<proteinExistence type="predicted"/>
<sequence length="71" mass="7316">MNKGNGLGEDCSRELELLERIDAKMDKLGKRMDGLERRAATAGAVAGGVSGGLAGGVVAVGILYIKAKLGW</sequence>
<gene>
    <name evidence="2" type="ordered locus">DVU_2703</name>
</gene>
<dbReference type="PATRIC" id="fig|882.5.peg.2445"/>
<dbReference type="Proteomes" id="UP000002194">
    <property type="component" value="Chromosome"/>
</dbReference>
<organism evidence="2 3">
    <name type="scientific">Nitratidesulfovibrio vulgaris (strain ATCC 29579 / DSM 644 / CCUG 34227 / NCIMB 8303 / VKM B-1760 / Hildenborough)</name>
    <name type="common">Desulfovibrio vulgaris</name>
    <dbReference type="NCBI Taxonomy" id="882"/>
    <lineage>
        <taxon>Bacteria</taxon>
        <taxon>Pseudomonadati</taxon>
        <taxon>Thermodesulfobacteriota</taxon>
        <taxon>Desulfovibrionia</taxon>
        <taxon>Desulfovibrionales</taxon>
        <taxon>Desulfovibrionaceae</taxon>
        <taxon>Nitratidesulfovibrio</taxon>
    </lineage>
</organism>
<evidence type="ECO:0000256" key="1">
    <source>
        <dbReference type="SAM" id="Phobius"/>
    </source>
</evidence>
<reference evidence="2 3" key="1">
    <citation type="journal article" date="2004" name="Nat. Biotechnol.">
        <title>The genome sequence of the anaerobic, sulfate-reducing bacterium Desulfovibrio vulgaris Hildenborough.</title>
        <authorList>
            <person name="Heidelberg J.F."/>
            <person name="Seshadri R."/>
            <person name="Haveman S.A."/>
            <person name="Hemme C.L."/>
            <person name="Paulsen I.T."/>
            <person name="Kolonay J.F."/>
            <person name="Eisen J.A."/>
            <person name="Ward N."/>
            <person name="Methe B."/>
            <person name="Brinkac L.M."/>
            <person name="Daugherty S.C."/>
            <person name="Deboy R.T."/>
            <person name="Dodson R.J."/>
            <person name="Durkin A.S."/>
            <person name="Madupu R."/>
            <person name="Nelson W.C."/>
            <person name="Sullivan S.A."/>
            <person name="Fouts D."/>
            <person name="Haft D.H."/>
            <person name="Selengut J."/>
            <person name="Peterson J.D."/>
            <person name="Davidsen T.M."/>
            <person name="Zafar N."/>
            <person name="Zhou L."/>
            <person name="Radune D."/>
            <person name="Dimitrov G."/>
            <person name="Hance M."/>
            <person name="Tran K."/>
            <person name="Khouri H."/>
            <person name="Gill J."/>
            <person name="Utterback T.R."/>
            <person name="Feldblyum T.V."/>
            <person name="Wall J.D."/>
            <person name="Voordouw G."/>
            <person name="Fraser C.M."/>
        </authorList>
    </citation>
    <scope>NUCLEOTIDE SEQUENCE [LARGE SCALE GENOMIC DNA]</scope>
    <source>
        <strain evidence="3">ATCC 29579 / DSM 644 / NCIMB 8303 / VKM B-1760 / Hildenborough</strain>
    </source>
</reference>
<dbReference type="RefSeq" id="WP_010939972.1">
    <property type="nucleotide sequence ID" value="NC_002937.3"/>
</dbReference>
<accession>Q728A1</accession>
<evidence type="ECO:0000313" key="3">
    <source>
        <dbReference type="Proteomes" id="UP000002194"/>
    </source>
</evidence>
<keyword evidence="1" id="KW-0472">Membrane</keyword>
<dbReference type="EnsemblBacteria" id="AAS97175">
    <property type="protein sequence ID" value="AAS97175"/>
    <property type="gene ID" value="DVU_2703"/>
</dbReference>
<evidence type="ECO:0000313" key="2">
    <source>
        <dbReference type="EMBL" id="AAS97175.1"/>
    </source>
</evidence>
<keyword evidence="1" id="KW-0812">Transmembrane</keyword>
<dbReference type="PaxDb" id="882-DVU_2703"/>
<dbReference type="AlphaFoldDB" id="Q728A1"/>
<dbReference type="EMBL" id="AE017285">
    <property type="protein sequence ID" value="AAS97175.1"/>
    <property type="molecule type" value="Genomic_DNA"/>
</dbReference>
<keyword evidence="3" id="KW-1185">Reference proteome</keyword>
<protein>
    <submittedName>
        <fullName evidence="2">Uncharacterized protein</fullName>
    </submittedName>
</protein>
<dbReference type="STRING" id="882.DVU_2703"/>
<dbReference type="KEGG" id="dvu:DVU_2703"/>
<dbReference type="HOGENOM" id="CLU_199685_0_0_7"/>
<dbReference type="eggNOG" id="ENOG5030TFR">
    <property type="taxonomic scope" value="Bacteria"/>
</dbReference>
<feature type="transmembrane region" description="Helical" evidence="1">
    <location>
        <begin position="39"/>
        <end position="65"/>
    </location>
</feature>